<evidence type="ECO:0000256" key="4">
    <source>
        <dbReference type="ARBA" id="ARBA00023139"/>
    </source>
</evidence>
<keyword evidence="8" id="KW-1185">Reference proteome</keyword>
<keyword evidence="5 6" id="KW-0449">Lipoprotein</keyword>
<dbReference type="GO" id="GO:0016020">
    <property type="term" value="C:membrane"/>
    <property type="evidence" value="ECO:0007669"/>
    <property type="project" value="UniProtKB-SubCell"/>
</dbReference>
<protein>
    <recommendedName>
        <fullName evidence="6">Lipoprotein</fullName>
    </recommendedName>
</protein>
<keyword evidence="4" id="KW-0564">Palmitate</keyword>
<evidence type="ECO:0000313" key="8">
    <source>
        <dbReference type="Proteomes" id="UP000062260"/>
    </source>
</evidence>
<sequence length="292" mass="31781">MKKWQKIILTGFAALGLVACGNKDAVDNEDNNQVKVGVVGDVEREVWEDVAERAKNQGIDLQVEVFADYVQPNEALADGSLDINAFQHQAFLADFVTNKGADLVPIGYTYISPMAAYSNNIKDLAEINQGAKVVIPNDATNGGRALLLLQQAGLIKLDDTAGLTPALSDIVENSKNLNIIEVDAAQVPRSLEDAEVVIANTNFAVDAGLNPFKDGIFVDTDDLSQVVQYRCVIASRTEDAENEKLKQVVALYQSPETEAKIKEVTNNADQKAWSDRDDAQADFQNILSQVKK</sequence>
<dbReference type="OrthoDB" id="9812878at2"/>
<gene>
    <name evidence="7" type="ORF">AWM75_06340</name>
</gene>
<evidence type="ECO:0000256" key="1">
    <source>
        <dbReference type="ARBA" id="ARBA00004635"/>
    </source>
</evidence>
<proteinExistence type="inferred from homology"/>
<dbReference type="STRING" id="128944.AWM75_06340"/>
<dbReference type="InterPro" id="IPR004872">
    <property type="entry name" value="Lipoprotein_NlpA"/>
</dbReference>
<accession>A0A109RGZ8</accession>
<keyword evidence="2" id="KW-0732">Signal</keyword>
<dbReference type="PANTHER" id="PTHR30429">
    <property type="entry name" value="D-METHIONINE-BINDING LIPOPROTEIN METQ"/>
    <property type="match status" value="1"/>
</dbReference>
<dbReference type="EMBL" id="CP014163">
    <property type="protein sequence ID" value="AMB99624.1"/>
    <property type="molecule type" value="Genomic_DNA"/>
</dbReference>
<organism evidence="7 8">
    <name type="scientific">Aerococcus urinaehominis</name>
    <dbReference type="NCBI Taxonomy" id="128944"/>
    <lineage>
        <taxon>Bacteria</taxon>
        <taxon>Bacillati</taxon>
        <taxon>Bacillota</taxon>
        <taxon>Bacilli</taxon>
        <taxon>Lactobacillales</taxon>
        <taxon>Aerococcaceae</taxon>
        <taxon>Aerococcus</taxon>
    </lineage>
</organism>
<dbReference type="PANTHER" id="PTHR30429:SF1">
    <property type="entry name" value="D-METHIONINE-BINDING LIPOPROTEIN METQ-RELATED"/>
    <property type="match status" value="1"/>
</dbReference>
<dbReference type="KEGG" id="auh:AWM75_06340"/>
<comment type="similarity">
    <text evidence="6">Belongs to the nlpA lipoprotein family.</text>
</comment>
<dbReference type="PIRSF" id="PIRSF002854">
    <property type="entry name" value="MetQ"/>
    <property type="match status" value="1"/>
</dbReference>
<comment type="subcellular location">
    <subcellularLocation>
        <location evidence="1">Membrane</location>
        <topology evidence="1">Lipid-anchor</topology>
    </subcellularLocation>
</comment>
<evidence type="ECO:0000256" key="6">
    <source>
        <dbReference type="PIRNR" id="PIRNR002854"/>
    </source>
</evidence>
<keyword evidence="3" id="KW-0472">Membrane</keyword>
<dbReference type="Proteomes" id="UP000062260">
    <property type="component" value="Chromosome"/>
</dbReference>
<dbReference type="Pfam" id="PF03180">
    <property type="entry name" value="Lipoprotein_9"/>
    <property type="match status" value="1"/>
</dbReference>
<dbReference type="AlphaFoldDB" id="A0A109RGZ8"/>
<dbReference type="RefSeq" id="WP_067979739.1">
    <property type="nucleotide sequence ID" value="NZ_CP014163.1"/>
</dbReference>
<evidence type="ECO:0000256" key="3">
    <source>
        <dbReference type="ARBA" id="ARBA00023136"/>
    </source>
</evidence>
<name>A0A109RGZ8_9LACT</name>
<evidence type="ECO:0000256" key="5">
    <source>
        <dbReference type="ARBA" id="ARBA00023288"/>
    </source>
</evidence>
<dbReference type="SUPFAM" id="SSF53850">
    <property type="entry name" value="Periplasmic binding protein-like II"/>
    <property type="match status" value="1"/>
</dbReference>
<reference evidence="8" key="2">
    <citation type="submission" date="2016-01" db="EMBL/GenBank/DDBJ databases">
        <title>Six Aerococcus type strain genome sequencing and assembly using PacBio and Illumina Hiseq.</title>
        <authorList>
            <person name="Carkaci D."/>
            <person name="Dargis R."/>
            <person name="Nielsen X.C."/>
            <person name="Skovgaard O."/>
            <person name="Fuursted K."/>
            <person name="Christensen J.J."/>
        </authorList>
    </citation>
    <scope>NUCLEOTIDE SEQUENCE [LARGE SCALE GENOMIC DNA]</scope>
    <source>
        <strain evidence="8">CCUG42038B</strain>
    </source>
</reference>
<reference evidence="7 8" key="1">
    <citation type="journal article" date="2016" name="Genome Announc.">
        <title>Complete Genome Sequences of Aerococcus christensenii CCUG 28831T, Aerococcus sanguinicola CCUG 43001T, Aerococcus urinae CCUG 36881T, Aerococcus urinaeequi CCUG 28094T, Aerococcus urinaehominis CCUG 42038 BT, and Aerococcus viridans CCUG 4311T.</title>
        <authorList>
            <person name="Carkaci D."/>
            <person name="Dargis R."/>
            <person name="Nielsen X.C."/>
            <person name="Skovgaard O."/>
            <person name="Fuursted K."/>
            <person name="Christensen J.J."/>
        </authorList>
    </citation>
    <scope>NUCLEOTIDE SEQUENCE [LARGE SCALE GENOMIC DNA]</scope>
    <source>
        <strain evidence="7 8">CCUG42038B</strain>
    </source>
</reference>
<dbReference type="Gene3D" id="3.40.190.10">
    <property type="entry name" value="Periplasmic binding protein-like II"/>
    <property type="match status" value="2"/>
</dbReference>
<dbReference type="PROSITE" id="PS51257">
    <property type="entry name" value="PROKAR_LIPOPROTEIN"/>
    <property type="match status" value="1"/>
</dbReference>
<evidence type="ECO:0000313" key="7">
    <source>
        <dbReference type="EMBL" id="AMB99624.1"/>
    </source>
</evidence>
<evidence type="ECO:0000256" key="2">
    <source>
        <dbReference type="ARBA" id="ARBA00022729"/>
    </source>
</evidence>